<accession>A0A1Y2IWG2</accession>
<dbReference type="InterPro" id="IPR036047">
    <property type="entry name" value="F-box-like_dom_sf"/>
</dbReference>
<sequence>MNTTLGLKRSSECRDDVVAHERKVLEERIAHHADTIVELKMQLNTMTPIARLPPEILAEIFGLVSTTQYEESWRRHYGSSQVYKWLSVAHVCRVWRAIALDTPRLWSRIVLTRPEVDKEVLARSKKAPLWISANIHHQDDERAALLNTIMEDSVRLKDLHLTGPARALQHLSAKWTNRADALEFLSLNSAYRLFDHASFFATPPLSANLFSGHVPRLRHLSICRLNVGWTSPLFCSTLRTLTIDARNEHSDSTGEFSHLLDALDNMQFLEKLSLTDAVPRLPDEVVAIPETQRAIRLPRLRVLEVYSDAIDCARLLRHLVIPRDVKLKLTARTERGSEDFVQALSDQLGQANHLLSVRLERRSISQVHLRGWWSVIKSRDPVFDIPPEPDVDVYMDTTPFGQSVHSLVANATFLSHTQRLLIEPTSRNWYWRLLLAQAPELRELSLIAEADDGFLPALSAILDTAPSENNDAVACPRLHTLELYGARFGCSHSDHESQWLEDMVEWLIARCNAETPIQQLDLRMCVNADEDDVSRLAEIVPELTWDGRVSYERASGMLDSEEEDAMDDDYEDEEVLFPLDPTDFYDDDADLELWMIPFGW</sequence>
<dbReference type="STRING" id="1353009.A0A1Y2IWG2"/>
<gene>
    <name evidence="2" type="ORF">PYCCODRAFT_1385306</name>
</gene>
<dbReference type="OrthoDB" id="3264373at2759"/>
<dbReference type="InterPro" id="IPR001810">
    <property type="entry name" value="F-box_dom"/>
</dbReference>
<evidence type="ECO:0000313" key="3">
    <source>
        <dbReference type="Proteomes" id="UP000193067"/>
    </source>
</evidence>
<dbReference type="AlphaFoldDB" id="A0A1Y2IWG2"/>
<dbReference type="Proteomes" id="UP000193067">
    <property type="component" value="Unassembled WGS sequence"/>
</dbReference>
<organism evidence="2 3">
    <name type="scientific">Trametes coccinea (strain BRFM310)</name>
    <name type="common">Pycnoporus coccineus</name>
    <dbReference type="NCBI Taxonomy" id="1353009"/>
    <lineage>
        <taxon>Eukaryota</taxon>
        <taxon>Fungi</taxon>
        <taxon>Dikarya</taxon>
        <taxon>Basidiomycota</taxon>
        <taxon>Agaricomycotina</taxon>
        <taxon>Agaricomycetes</taxon>
        <taxon>Polyporales</taxon>
        <taxon>Polyporaceae</taxon>
        <taxon>Trametes</taxon>
    </lineage>
</organism>
<keyword evidence="3" id="KW-1185">Reference proteome</keyword>
<feature type="domain" description="F-box" evidence="1">
    <location>
        <begin position="49"/>
        <end position="111"/>
    </location>
</feature>
<dbReference type="PANTHER" id="PTHR38926:SF5">
    <property type="entry name" value="F-BOX AND LEUCINE-RICH REPEAT PROTEIN 6"/>
    <property type="match status" value="1"/>
</dbReference>
<dbReference type="PANTHER" id="PTHR38926">
    <property type="entry name" value="F-BOX DOMAIN CONTAINING PROTEIN, EXPRESSED"/>
    <property type="match status" value="1"/>
</dbReference>
<name>A0A1Y2IWG2_TRAC3</name>
<evidence type="ECO:0000259" key="1">
    <source>
        <dbReference type="Pfam" id="PF12937"/>
    </source>
</evidence>
<dbReference type="SUPFAM" id="SSF52047">
    <property type="entry name" value="RNI-like"/>
    <property type="match status" value="1"/>
</dbReference>
<dbReference type="Gene3D" id="3.80.10.10">
    <property type="entry name" value="Ribonuclease Inhibitor"/>
    <property type="match status" value="1"/>
</dbReference>
<dbReference type="InterPro" id="IPR032675">
    <property type="entry name" value="LRR_dom_sf"/>
</dbReference>
<dbReference type="Pfam" id="PF12937">
    <property type="entry name" value="F-box-like"/>
    <property type="match status" value="1"/>
</dbReference>
<proteinExistence type="predicted"/>
<dbReference type="EMBL" id="KZ084093">
    <property type="protein sequence ID" value="OSD05480.1"/>
    <property type="molecule type" value="Genomic_DNA"/>
</dbReference>
<reference evidence="2 3" key="1">
    <citation type="journal article" date="2015" name="Biotechnol. Biofuels">
        <title>Enhanced degradation of softwood versus hardwood by the white-rot fungus Pycnoporus coccineus.</title>
        <authorList>
            <person name="Couturier M."/>
            <person name="Navarro D."/>
            <person name="Chevret D."/>
            <person name="Henrissat B."/>
            <person name="Piumi F."/>
            <person name="Ruiz-Duenas F.J."/>
            <person name="Martinez A.T."/>
            <person name="Grigoriev I.V."/>
            <person name="Riley R."/>
            <person name="Lipzen A."/>
            <person name="Berrin J.G."/>
            <person name="Master E.R."/>
            <person name="Rosso M.N."/>
        </authorList>
    </citation>
    <scope>NUCLEOTIDE SEQUENCE [LARGE SCALE GENOMIC DNA]</scope>
    <source>
        <strain evidence="2 3">BRFM310</strain>
    </source>
</reference>
<evidence type="ECO:0000313" key="2">
    <source>
        <dbReference type="EMBL" id="OSD05480.1"/>
    </source>
</evidence>
<protein>
    <recommendedName>
        <fullName evidence="1">F-box domain-containing protein</fullName>
    </recommendedName>
</protein>
<dbReference type="SUPFAM" id="SSF81383">
    <property type="entry name" value="F-box domain"/>
    <property type="match status" value="1"/>
</dbReference>